<evidence type="ECO:0000256" key="1">
    <source>
        <dbReference type="ARBA" id="ARBA00022741"/>
    </source>
</evidence>
<dbReference type="EMBL" id="FJUW01000040">
    <property type="protein sequence ID" value="CZT06913.1"/>
    <property type="molecule type" value="Genomic_DNA"/>
</dbReference>
<organism evidence="3 4">
    <name type="scientific">Rhynchosporium graminicola</name>
    <dbReference type="NCBI Taxonomy" id="2792576"/>
    <lineage>
        <taxon>Eukaryota</taxon>
        <taxon>Fungi</taxon>
        <taxon>Dikarya</taxon>
        <taxon>Ascomycota</taxon>
        <taxon>Pezizomycotina</taxon>
        <taxon>Leotiomycetes</taxon>
        <taxon>Helotiales</taxon>
        <taxon>Ploettnerulaceae</taxon>
        <taxon>Rhynchosporium</taxon>
    </lineage>
</organism>
<keyword evidence="4" id="KW-1185">Reference proteome</keyword>
<dbReference type="GO" id="GO:0140662">
    <property type="term" value="F:ATP-dependent protein folding chaperone"/>
    <property type="evidence" value="ECO:0007669"/>
    <property type="project" value="InterPro"/>
</dbReference>
<reference evidence="4" key="1">
    <citation type="submission" date="2016-03" db="EMBL/GenBank/DDBJ databases">
        <authorList>
            <person name="Ploux O."/>
        </authorList>
    </citation>
    <scope>NUCLEOTIDE SEQUENCE [LARGE SCALE GENOMIC DNA]</scope>
    <source>
        <strain evidence="4">UK7</strain>
    </source>
</reference>
<evidence type="ECO:0000256" key="2">
    <source>
        <dbReference type="ARBA" id="ARBA00022840"/>
    </source>
</evidence>
<proteinExistence type="predicted"/>
<dbReference type="InterPro" id="IPR013126">
    <property type="entry name" value="Hsp_70_fam"/>
</dbReference>
<dbReference type="InterPro" id="IPR043129">
    <property type="entry name" value="ATPase_NBD"/>
</dbReference>
<dbReference type="CDD" id="cd10170">
    <property type="entry name" value="ASKHA_NBD_HSP70"/>
    <property type="match status" value="1"/>
</dbReference>
<dbReference type="SUPFAM" id="SSF53067">
    <property type="entry name" value="Actin-like ATPase domain"/>
    <property type="match status" value="2"/>
</dbReference>
<dbReference type="Pfam" id="PF00012">
    <property type="entry name" value="HSP70"/>
    <property type="match status" value="1"/>
</dbReference>
<dbReference type="Gene3D" id="3.30.420.40">
    <property type="match status" value="2"/>
</dbReference>
<dbReference type="InParanoid" id="A0A1E1L8N2"/>
<dbReference type="PANTHER" id="PTHR14187">
    <property type="entry name" value="ALPHA KINASE/ELONGATION FACTOR 2 KINASE"/>
    <property type="match status" value="1"/>
</dbReference>
<dbReference type="STRING" id="914237.A0A1E1L8N2"/>
<dbReference type="PRINTS" id="PR00301">
    <property type="entry name" value="HEATSHOCK70"/>
</dbReference>
<keyword evidence="1" id="KW-0547">Nucleotide-binding</keyword>
<dbReference type="Proteomes" id="UP000178129">
    <property type="component" value="Unassembled WGS sequence"/>
</dbReference>
<protein>
    <recommendedName>
        <fullName evidence="5">Hsp70 protein</fullName>
    </recommendedName>
</protein>
<dbReference type="GO" id="GO:0005524">
    <property type="term" value="F:ATP binding"/>
    <property type="evidence" value="ECO:0007669"/>
    <property type="project" value="UniProtKB-KW"/>
</dbReference>
<dbReference type="PANTHER" id="PTHR14187:SF5">
    <property type="entry name" value="HEAT SHOCK 70 KDA PROTEIN 12A"/>
    <property type="match status" value="1"/>
</dbReference>
<comment type="caution">
    <text evidence="3">The sequence shown here is derived from an EMBL/GenBank/DDBJ whole genome shotgun (WGS) entry which is preliminary data.</text>
</comment>
<name>A0A1E1L8N2_9HELO</name>
<accession>A0A1E1L8N2</accession>
<evidence type="ECO:0000313" key="4">
    <source>
        <dbReference type="Proteomes" id="UP000178129"/>
    </source>
</evidence>
<dbReference type="AlphaFoldDB" id="A0A1E1L8N2"/>
<sequence>MPDPLEPASSYSLQNHRYLSKVRLLSISKSKTRNILDSSTMARGQTSASSAAAGGMRMVVAVDFGTTYTTVAYANSLYVSYNILWPFILSTELLKNWGSGGDISQDKVPTVLRYDNGGTTGAYCWGYRAQQSAKDKRIHEWFKLGLCSDFEERRARESELIKKYKSKTALPPVEGEVCMNLVVNFLSGVKDAVDKCFNSIDEDVARCPRDYIVTVPALWDHAEQEKTRQCAERAGMGSGAQLQIISEPEAACIFAIQNKISMKVNETFVICDAGGGTVDLASYTIESLIKAPFHCKLSGAATGSGGLCGSIFLNRIFEAYLEKKLRDYPYWEASFMIDALKDFEERIKPNFNGENKEGYNIRIGGLIKSERHGIDKNFLSLTTKELRQNVFEEVISKIQGLVRDQIAQTRGSVKEVILAGGFGNNPYLKKRLEKIDLVVNQGIKVQHFEDSETAIARGALIAGLARLGRTNAHEDVFDGGFNAAPLDIVEVVSNISSRHYGTKCFHDFSIGDPPSRREVYPNLATLMRPDGDKIEKISWFALRGESIPNGQPMSFRFVKVERVVIRDPHFQTQALFAEVHIYTCERETPAEFANDSSVWEMAQFTLDLTGLTLPIIQRGGQQLYEAEFFIEMTLRGTNLSFCGVYGIGTSYEKRFPGRDIKFL</sequence>
<dbReference type="Gene3D" id="3.90.640.10">
    <property type="entry name" value="Actin, Chain A, domain 4"/>
    <property type="match status" value="1"/>
</dbReference>
<evidence type="ECO:0000313" key="3">
    <source>
        <dbReference type="EMBL" id="CZT06913.1"/>
    </source>
</evidence>
<gene>
    <name evidence="3" type="ORF">RCO7_07155</name>
</gene>
<evidence type="ECO:0008006" key="5">
    <source>
        <dbReference type="Google" id="ProtNLM"/>
    </source>
</evidence>
<keyword evidence="2" id="KW-0067">ATP-binding</keyword>